<evidence type="ECO:0000313" key="1">
    <source>
        <dbReference type="EMBL" id="KAF4333557.1"/>
    </source>
</evidence>
<sequence length="432" mass="49416">MCIYSSLTIEGDRLISLPLKEDDAQAIKSIRQQAPFGHDNKTVVDTPVRNKWELDDSKFNLANKELNKYFCSKLLLDTARGLGLQLEGEPHKLLLYEPGSFFKPHKDSEKKRGMIGTLVQSQDLKSMLAKFQTDFPQVQRLLYPLDHLYTEPILRLRNLKGRGRAVGRCLNEICPQAGFYFMLGHTTHFKVEIDDCSDDEDKDSTNLKTLYNLNGDQVFSDLVLNLDDFLGYDIEKEHPNSEDEGGYTGNDEAPLVFHYRQLREHYDRKEQAIDWNQWIQHLAHDDVPAEAFDKFYIAFKPSTKHPPLLESFQAGSDPIFKEKIRSQSSWEYNHGEFIIKLVKSRSGDEEWINKTAGSFKESPDLYKSTLECAGKQLCLSAEEPKYRPVGSRSGVGLELIQLLKEACLNCAGREALQVLELNCVAFHDNKET</sequence>
<protein>
    <submittedName>
        <fullName evidence="1">2og-fe oxygenase superfamily</fullName>
    </submittedName>
</protein>
<dbReference type="PANTHER" id="PTHR33099:SF7">
    <property type="entry name" value="MYND-TYPE DOMAIN-CONTAINING PROTEIN"/>
    <property type="match status" value="1"/>
</dbReference>
<dbReference type="Proteomes" id="UP000730481">
    <property type="component" value="Unassembled WGS sequence"/>
</dbReference>
<keyword evidence="2" id="KW-1185">Reference proteome</keyword>
<dbReference type="Gene3D" id="2.60.120.620">
    <property type="entry name" value="q2cbj1_9rhob like domain"/>
    <property type="match status" value="1"/>
</dbReference>
<gene>
    <name evidence="1" type="ORF">FBEOM_12631</name>
</gene>
<accession>A0A9P5A7B9</accession>
<reference evidence="1" key="1">
    <citation type="journal article" date="2017" name="Mycologia">
        <title>Fusarium algeriense, sp. nov., a novel toxigenic crown rot pathogen of durum wheat from Algeria is nested in the Fusarium burgessii species complex.</title>
        <authorList>
            <person name="Laraba I."/>
            <person name="Keddad A."/>
            <person name="Boureghda H."/>
            <person name="Abdallah N."/>
            <person name="Vaughan M.M."/>
            <person name="Proctor R.H."/>
            <person name="Busman M."/>
            <person name="O'Donnell K."/>
        </authorList>
    </citation>
    <scope>NUCLEOTIDE SEQUENCE</scope>
    <source>
        <strain evidence="1">NRRL 25174</strain>
    </source>
</reference>
<name>A0A9P5A7B9_9HYPO</name>
<evidence type="ECO:0000313" key="2">
    <source>
        <dbReference type="Proteomes" id="UP000730481"/>
    </source>
</evidence>
<organism evidence="1 2">
    <name type="scientific">Fusarium beomiforme</name>
    <dbReference type="NCBI Taxonomy" id="44412"/>
    <lineage>
        <taxon>Eukaryota</taxon>
        <taxon>Fungi</taxon>
        <taxon>Dikarya</taxon>
        <taxon>Ascomycota</taxon>
        <taxon>Pezizomycotina</taxon>
        <taxon>Sordariomycetes</taxon>
        <taxon>Hypocreomycetidae</taxon>
        <taxon>Hypocreales</taxon>
        <taxon>Nectriaceae</taxon>
        <taxon>Fusarium</taxon>
        <taxon>Fusarium burgessii species complex</taxon>
    </lineage>
</organism>
<dbReference type="AlphaFoldDB" id="A0A9P5A7B9"/>
<proteinExistence type="predicted"/>
<dbReference type="PANTHER" id="PTHR33099">
    <property type="entry name" value="FE2OG DIOXYGENASE DOMAIN-CONTAINING PROTEIN"/>
    <property type="match status" value="1"/>
</dbReference>
<dbReference type="OrthoDB" id="27483at2759"/>
<comment type="caution">
    <text evidence="1">The sequence shown here is derived from an EMBL/GenBank/DDBJ whole genome shotgun (WGS) entry which is preliminary data.</text>
</comment>
<reference evidence="1" key="2">
    <citation type="submission" date="2020-02" db="EMBL/GenBank/DDBJ databases">
        <title>Identification and distribution of gene clusters putatively required for synthesis of sphingolipid metabolism inhibitors in phylogenetically diverse species of the filamentous fungus Fusarium.</title>
        <authorList>
            <person name="Kim H.-S."/>
            <person name="Busman M."/>
            <person name="Brown D.W."/>
            <person name="Divon H."/>
            <person name="Uhlig S."/>
            <person name="Proctor R.H."/>
        </authorList>
    </citation>
    <scope>NUCLEOTIDE SEQUENCE</scope>
    <source>
        <strain evidence="1">NRRL 25174</strain>
    </source>
</reference>
<dbReference type="EMBL" id="PVQB02000816">
    <property type="protein sequence ID" value="KAF4333557.1"/>
    <property type="molecule type" value="Genomic_DNA"/>
</dbReference>